<feature type="compositionally biased region" description="Basic and acidic residues" evidence="1">
    <location>
        <begin position="95"/>
        <end position="107"/>
    </location>
</feature>
<evidence type="ECO:0000256" key="1">
    <source>
        <dbReference type="SAM" id="MobiDB-lite"/>
    </source>
</evidence>
<dbReference type="InterPro" id="IPR027417">
    <property type="entry name" value="P-loop_NTPase"/>
</dbReference>
<dbReference type="AlphaFoldDB" id="A0A848NJV1"/>
<dbReference type="PANTHER" id="PTHR42714">
    <property type="entry name" value="TRNA MODIFICATION GTPASE GTPBP3"/>
    <property type="match status" value="1"/>
</dbReference>
<dbReference type="Gene3D" id="3.40.50.300">
    <property type="entry name" value="P-loop containing nucleotide triphosphate hydrolases"/>
    <property type="match status" value="1"/>
</dbReference>
<dbReference type="EMBL" id="JABBZE010000139">
    <property type="protein sequence ID" value="NMU90821.1"/>
    <property type="molecule type" value="Genomic_DNA"/>
</dbReference>
<dbReference type="InterPro" id="IPR006073">
    <property type="entry name" value="GTP-bd"/>
</dbReference>
<comment type="caution">
    <text evidence="3">The sequence shown here is derived from an EMBL/GenBank/DDBJ whole genome shotgun (WGS) entry which is preliminary data.</text>
</comment>
<accession>A0A848NJV1</accession>
<dbReference type="CDD" id="cd00882">
    <property type="entry name" value="Ras_like_GTPase"/>
    <property type="match status" value="1"/>
</dbReference>
<gene>
    <name evidence="3" type="ORF">HGQ98_13665</name>
</gene>
<dbReference type="Proteomes" id="UP000542405">
    <property type="component" value="Unassembled WGS sequence"/>
</dbReference>
<organism evidence="3 4">
    <name type="scientific">Achromobacter ruhlandii</name>
    <dbReference type="NCBI Taxonomy" id="72557"/>
    <lineage>
        <taxon>Bacteria</taxon>
        <taxon>Pseudomonadati</taxon>
        <taxon>Pseudomonadota</taxon>
        <taxon>Betaproteobacteria</taxon>
        <taxon>Burkholderiales</taxon>
        <taxon>Alcaligenaceae</taxon>
        <taxon>Achromobacter</taxon>
    </lineage>
</organism>
<proteinExistence type="predicted"/>
<dbReference type="PANTHER" id="PTHR42714:SF7">
    <property type="entry name" value="G DOMAIN-CONTAINING PROTEIN"/>
    <property type="match status" value="1"/>
</dbReference>
<dbReference type="GO" id="GO:0002098">
    <property type="term" value="P:tRNA wobble uridine modification"/>
    <property type="evidence" value="ECO:0007669"/>
    <property type="project" value="TreeGrafter"/>
</dbReference>
<evidence type="ECO:0000259" key="2">
    <source>
        <dbReference type="Pfam" id="PF01926"/>
    </source>
</evidence>
<reference evidence="3 4" key="1">
    <citation type="submission" date="2020-04" db="EMBL/GenBank/DDBJ databases">
        <title>Achromobacter ruhlandii genome sequencing and assembly.</title>
        <authorList>
            <person name="Martins R.C.R."/>
            <person name="Perdigao-Neto L.V."/>
            <person name="Levin A.S.S."/>
            <person name="Costa S.F."/>
        </authorList>
    </citation>
    <scope>NUCLEOTIDE SEQUENCE [LARGE SCALE GENOMIC DNA]</scope>
    <source>
        <strain evidence="3 4">9035ralo</strain>
    </source>
</reference>
<dbReference type="Pfam" id="PF01926">
    <property type="entry name" value="MMR_HSR1"/>
    <property type="match status" value="1"/>
</dbReference>
<dbReference type="SUPFAM" id="SSF52540">
    <property type="entry name" value="P-loop containing nucleoside triphosphate hydrolases"/>
    <property type="match status" value="1"/>
</dbReference>
<dbReference type="RefSeq" id="WP_169536711.1">
    <property type="nucleotide sequence ID" value="NZ_JABBZE010000139.1"/>
</dbReference>
<sequence>MTERLINIAVVGHTNTGKTSLLRTLTRDTRFGEVADQPGPTRPVEGARLRLDGRAVLEWFDTPGMEDSIALPESLERLEAPGERRGGAGGVRAFLDPREPHGRAETR</sequence>
<dbReference type="GO" id="GO:0005525">
    <property type="term" value="F:GTP binding"/>
    <property type="evidence" value="ECO:0007669"/>
    <property type="project" value="InterPro"/>
</dbReference>
<feature type="domain" description="G" evidence="2">
    <location>
        <begin position="7"/>
        <end position="66"/>
    </location>
</feature>
<protein>
    <submittedName>
        <fullName evidence="3">DUF3482 domain-containing protein</fullName>
    </submittedName>
</protein>
<feature type="non-terminal residue" evidence="3">
    <location>
        <position position="107"/>
    </location>
</feature>
<evidence type="ECO:0000313" key="3">
    <source>
        <dbReference type="EMBL" id="NMU90821.1"/>
    </source>
</evidence>
<feature type="region of interest" description="Disordered" evidence="1">
    <location>
        <begin position="79"/>
        <end position="107"/>
    </location>
</feature>
<name>A0A848NJV1_9BURK</name>
<dbReference type="GO" id="GO:0030488">
    <property type="term" value="P:tRNA methylation"/>
    <property type="evidence" value="ECO:0007669"/>
    <property type="project" value="TreeGrafter"/>
</dbReference>
<evidence type="ECO:0000313" key="4">
    <source>
        <dbReference type="Proteomes" id="UP000542405"/>
    </source>
</evidence>
<dbReference type="GO" id="GO:0005829">
    <property type="term" value="C:cytosol"/>
    <property type="evidence" value="ECO:0007669"/>
    <property type="project" value="TreeGrafter"/>
</dbReference>